<protein>
    <recommendedName>
        <fullName evidence="6">NAD(P)-binding protein</fullName>
    </recommendedName>
</protein>
<proteinExistence type="inferred from homology"/>
<dbReference type="InterPro" id="IPR002347">
    <property type="entry name" value="SDR_fam"/>
</dbReference>
<dbReference type="SUPFAM" id="SSF51735">
    <property type="entry name" value="NAD(P)-binding Rossmann-fold domains"/>
    <property type="match status" value="1"/>
</dbReference>
<dbReference type="PRINTS" id="PR00081">
    <property type="entry name" value="GDHRDH"/>
</dbReference>
<dbReference type="PROSITE" id="PS00061">
    <property type="entry name" value="ADH_SHORT"/>
    <property type="match status" value="1"/>
</dbReference>
<dbReference type="InterPro" id="IPR020904">
    <property type="entry name" value="Sc_DH/Rdtase_CS"/>
</dbReference>
<comment type="similarity">
    <text evidence="1 3">Belongs to the short-chain dehydrogenases/reductases (SDR) family.</text>
</comment>
<evidence type="ECO:0000256" key="2">
    <source>
        <dbReference type="ARBA" id="ARBA00022857"/>
    </source>
</evidence>
<dbReference type="PRINTS" id="PR00080">
    <property type="entry name" value="SDRFAMILY"/>
</dbReference>
<dbReference type="STRING" id="135208.A0A4Z0A517"/>
<reference evidence="4 5" key="1">
    <citation type="submission" date="2019-02" db="EMBL/GenBank/DDBJ databases">
        <title>Genome sequencing of the rare red list fungi Hericium alpestre (H. flagellum).</title>
        <authorList>
            <person name="Buettner E."/>
            <person name="Kellner H."/>
        </authorList>
    </citation>
    <scope>NUCLEOTIDE SEQUENCE [LARGE SCALE GENOMIC DNA]</scope>
    <source>
        <strain evidence="4 5">DSM 108284</strain>
    </source>
</reference>
<keyword evidence="2" id="KW-0521">NADP</keyword>
<dbReference type="GO" id="GO:0048038">
    <property type="term" value="F:quinone binding"/>
    <property type="evidence" value="ECO:0007669"/>
    <property type="project" value="TreeGrafter"/>
</dbReference>
<dbReference type="Gene3D" id="3.40.50.720">
    <property type="entry name" value="NAD(P)-binding Rossmann-like Domain"/>
    <property type="match status" value="1"/>
</dbReference>
<dbReference type="PANTHER" id="PTHR42760:SF121">
    <property type="entry name" value="3-OXOACYL-(ACYL-CARRIER-PROTEIN) REDUCTASE"/>
    <property type="match status" value="1"/>
</dbReference>
<dbReference type="GO" id="GO:0006633">
    <property type="term" value="P:fatty acid biosynthetic process"/>
    <property type="evidence" value="ECO:0007669"/>
    <property type="project" value="TreeGrafter"/>
</dbReference>
<dbReference type="GO" id="GO:0016616">
    <property type="term" value="F:oxidoreductase activity, acting on the CH-OH group of donors, NAD or NADP as acceptor"/>
    <property type="evidence" value="ECO:0007669"/>
    <property type="project" value="TreeGrafter"/>
</dbReference>
<accession>A0A4Z0A517</accession>
<name>A0A4Z0A517_9AGAM</name>
<dbReference type="EMBL" id="SFCI01000213">
    <property type="protein sequence ID" value="TFY81423.1"/>
    <property type="molecule type" value="Genomic_DNA"/>
</dbReference>
<evidence type="ECO:0000256" key="1">
    <source>
        <dbReference type="ARBA" id="ARBA00006484"/>
    </source>
</evidence>
<dbReference type="Pfam" id="PF00106">
    <property type="entry name" value="adh_short"/>
    <property type="match status" value="1"/>
</dbReference>
<dbReference type="Proteomes" id="UP000298061">
    <property type="component" value="Unassembled WGS sequence"/>
</dbReference>
<evidence type="ECO:0000313" key="5">
    <source>
        <dbReference type="Proteomes" id="UP000298061"/>
    </source>
</evidence>
<dbReference type="InterPro" id="IPR036291">
    <property type="entry name" value="NAD(P)-bd_dom_sf"/>
</dbReference>
<comment type="caution">
    <text evidence="4">The sequence shown here is derived from an EMBL/GenBank/DDBJ whole genome shotgun (WGS) entry which is preliminary data.</text>
</comment>
<evidence type="ECO:0000256" key="3">
    <source>
        <dbReference type="RuleBase" id="RU000363"/>
    </source>
</evidence>
<dbReference type="AlphaFoldDB" id="A0A4Z0A517"/>
<keyword evidence="5" id="KW-1185">Reference proteome</keyword>
<dbReference type="PANTHER" id="PTHR42760">
    <property type="entry name" value="SHORT-CHAIN DEHYDROGENASES/REDUCTASES FAMILY MEMBER"/>
    <property type="match status" value="1"/>
</dbReference>
<dbReference type="FunFam" id="3.40.50.720:FF:000084">
    <property type="entry name" value="Short-chain dehydrogenase reductase"/>
    <property type="match status" value="1"/>
</dbReference>
<evidence type="ECO:0000313" key="4">
    <source>
        <dbReference type="EMBL" id="TFY81423.1"/>
    </source>
</evidence>
<dbReference type="OrthoDB" id="498125at2759"/>
<gene>
    <name evidence="4" type="ORF">EWM64_g2588</name>
</gene>
<evidence type="ECO:0008006" key="6">
    <source>
        <dbReference type="Google" id="ProtNLM"/>
    </source>
</evidence>
<sequence length="279" mass="29319">MSQTTYTRVALVTGGAQGIGRAIALRLAADGLDVAVNDVERQSDNIAKVVIEIRALGRQAIAVPADVTSEEAVERMVAETVQQLGRLDVMVANAGVAHGGVGPADTPIVEMSLKNWQNLTAVNVEGVMLCYKHAARQMIRQGQGGQIIGASSICGKKGVKNLSAYCSSKFAVRALTQCAAAELAEHNITVNAYAPGVIDTPMTNLENVGGVEKLKITLGLPGARTGYPDDIAQFVSYAASPQSHFMTGALCLPSLLFDPQAKRQRSGQSVILDGGKLFD</sequence>
<organism evidence="4 5">
    <name type="scientific">Hericium alpestre</name>
    <dbReference type="NCBI Taxonomy" id="135208"/>
    <lineage>
        <taxon>Eukaryota</taxon>
        <taxon>Fungi</taxon>
        <taxon>Dikarya</taxon>
        <taxon>Basidiomycota</taxon>
        <taxon>Agaricomycotina</taxon>
        <taxon>Agaricomycetes</taxon>
        <taxon>Russulales</taxon>
        <taxon>Hericiaceae</taxon>
        <taxon>Hericium</taxon>
    </lineage>
</organism>